<reference evidence="2" key="1">
    <citation type="submission" date="2019-08" db="EMBL/GenBank/DDBJ databases">
        <authorList>
            <person name="Kucharzyk K."/>
            <person name="Murdoch R.W."/>
            <person name="Higgins S."/>
            <person name="Loffler F."/>
        </authorList>
    </citation>
    <scope>NUCLEOTIDE SEQUENCE</scope>
</reference>
<dbReference type="InterPro" id="IPR036388">
    <property type="entry name" value="WH-like_DNA-bd_sf"/>
</dbReference>
<proteinExistence type="predicted"/>
<sequence length="141" mass="16264">MRSPLIILNEERLDDKNLYISAAALSERRGVFSNRVGLMQRYASNDDICRASFLCSYFGEENNIRCGVCDVCKRAGNPSSQELRIKEIREKIVELLKTNSMDIKSLILNLENYSKDEVTYTIRSMIDYDIIRLNNDELSLI</sequence>
<evidence type="ECO:0000313" key="2">
    <source>
        <dbReference type="EMBL" id="MPN34532.1"/>
    </source>
</evidence>
<accession>A0A645H838</accession>
<evidence type="ECO:0000259" key="1">
    <source>
        <dbReference type="Pfam" id="PF16124"/>
    </source>
</evidence>
<name>A0A645H838_9ZZZZ</name>
<dbReference type="Pfam" id="PF16124">
    <property type="entry name" value="RecQ_Zn_bind"/>
    <property type="match status" value="1"/>
</dbReference>
<comment type="caution">
    <text evidence="2">The sequence shown here is derived from an EMBL/GenBank/DDBJ whole genome shotgun (WGS) entry which is preliminary data.</text>
</comment>
<protein>
    <recommendedName>
        <fullName evidence="1">ATP-dependent DNA helicase RecQ zinc-binding domain-containing protein</fullName>
    </recommendedName>
</protein>
<gene>
    <name evidence="2" type="ORF">SDC9_182026</name>
</gene>
<feature type="domain" description="ATP-dependent DNA helicase RecQ zinc-binding" evidence="1">
    <location>
        <begin position="34"/>
        <end position="73"/>
    </location>
</feature>
<dbReference type="InterPro" id="IPR032284">
    <property type="entry name" value="RecQ_Zn-bd"/>
</dbReference>
<dbReference type="AlphaFoldDB" id="A0A645H838"/>
<dbReference type="EMBL" id="VSSQ01087623">
    <property type="protein sequence ID" value="MPN34532.1"/>
    <property type="molecule type" value="Genomic_DNA"/>
</dbReference>
<dbReference type="Gene3D" id="1.10.10.10">
    <property type="entry name" value="Winged helix-like DNA-binding domain superfamily/Winged helix DNA-binding domain"/>
    <property type="match status" value="1"/>
</dbReference>
<organism evidence="2">
    <name type="scientific">bioreactor metagenome</name>
    <dbReference type="NCBI Taxonomy" id="1076179"/>
    <lineage>
        <taxon>unclassified sequences</taxon>
        <taxon>metagenomes</taxon>
        <taxon>ecological metagenomes</taxon>
    </lineage>
</organism>